<reference evidence="2" key="1">
    <citation type="journal article" date="2020" name="Nature">
        <title>Giant virus diversity and host interactions through global metagenomics.</title>
        <authorList>
            <person name="Schulz F."/>
            <person name="Roux S."/>
            <person name="Paez-Espino D."/>
            <person name="Jungbluth S."/>
            <person name="Walsh D.A."/>
            <person name="Denef V.J."/>
            <person name="McMahon K.D."/>
            <person name="Konstantinidis K.T."/>
            <person name="Eloe-Fadrosh E.A."/>
            <person name="Kyrpides N.C."/>
            <person name="Woyke T."/>
        </authorList>
    </citation>
    <scope>NUCLEOTIDE SEQUENCE</scope>
    <source>
        <strain evidence="2">GVMAG-S-1102244-55</strain>
    </source>
</reference>
<protein>
    <submittedName>
        <fullName evidence="2">Uncharacterized protein</fullName>
    </submittedName>
</protein>
<dbReference type="EMBL" id="MN740849">
    <property type="protein sequence ID" value="QHU15096.1"/>
    <property type="molecule type" value="Genomic_DNA"/>
</dbReference>
<feature type="compositionally biased region" description="Acidic residues" evidence="1">
    <location>
        <begin position="861"/>
        <end position="879"/>
    </location>
</feature>
<feature type="compositionally biased region" description="Acidic residues" evidence="1">
    <location>
        <begin position="886"/>
        <end position="896"/>
    </location>
</feature>
<name>A0A6C0KDB4_9ZZZZ</name>
<feature type="compositionally biased region" description="Acidic residues" evidence="1">
    <location>
        <begin position="699"/>
        <end position="754"/>
    </location>
</feature>
<evidence type="ECO:0000313" key="2">
    <source>
        <dbReference type="EMBL" id="QHU15096.1"/>
    </source>
</evidence>
<evidence type="ECO:0000256" key="1">
    <source>
        <dbReference type="SAM" id="MobiDB-lite"/>
    </source>
</evidence>
<feature type="compositionally biased region" description="Polar residues" evidence="1">
    <location>
        <begin position="822"/>
        <end position="836"/>
    </location>
</feature>
<sequence length="2125" mass="246198">MSQIYKVNLLDKNIIQKIFVFKGKYEINEESNQITSNPGNFIIFSKKELDNINTNNIQIQYIDQLIYDDDSILRIKEKILMEARGLSISINQMYLFINSQKKFNIHDTYYKLTQKETHELNINTLTGFLRNITSNSYNLNSKNIDIPQDKQFFTFDELNEINFDWEDNHFFQNSLGQNAQYKTQYPYIVNPFNCSDSDSFILNNDIVNTQNSTLLFKFFPVKNNNIFLATTQHVIEYAEEKSLNIPFFLKLYFPILFSVDNVQSKTEFERKAMELIDQNKKRVKKYYNSYNNFINLFYDLVLFDGTSNFEFNQQGINYFEFVIHPNSIIKLPLEILFKTIHSSEKIPLIKYNPGEGYENIYRVFTDNYLSLTGIKVPYLYVKNNFKKYKILELMKTLSKNTSIGFFIVEKYLQNNFEIYCDFLENGNIHIKVNCPILISKDQAEVLIKKSINENILKQITSYLKQTGYDYVLFDNFFDDNIEIIDINYTFKVENKKVLKLNSYIGCISSIFNILSKDALKTSEEIRLMYKRVSGFKVMDSIKAFITIQRQKGLIGSNLIQSMMDNFPEKISTKERANEILAEWNDEITTTLETFGNKLIKIENNPGFNTIITNELTSGHNNTLFIIKNINDIDYIKYLNVYITSLIKILLKKVKTKENKSKVKRICKVVKNIEQVNEQVDVNTNLRSGLLTFDASSSSEIDDDDILDDDDSELDDDDLIDDDEDEDEDEDDDEDDEDEDEDEDDGDDEEDEDEEKSNSKKDPTPDESSVESLGEIPESPSNKDPTPDESSVESLGEIPESPSNKDPTPDESSVESLGEIPESPSNKDPTPDESSLESLGESPTVASNKKVPTPDESSLESLGDDDSEEVFSDDDSDDDSMSGGSDSDSESDDDEELRQDLTHIKLKGQKGYMTQRLSGRDPELFLKKDKNGYKSYSKSCQSQYNRQPIIVNQEELDYINSRDNDENIKSYDEVISYNNPNNKKKYSYICPRFWCLRDDNGKARSLSLKQVNEGECGGWDAVIPEGAKTVPQGKRIMEFTSERYHRQGSKLSANDPARKLVYKPFYPGFLPKEKHPDGLCIPCCFQNPFTGNAKNTDDKSLEYNYFSNKNGPNQMNPTYDTDENGNIILDSIRGDRIPRQKGKPNKNYNDCSETSSNIKTKVKTSIDSTPVLHFPLKSGQLGYMNESLQKFLGFDNASICYTSNTSNNLNKKLKLNSYCLLRLGVEKNKQQSFLCLLAAVYPYYKKRVDENGKMLSSKPHSLETFKREFLSNLTIEKFIQVQNGILLQVFKDENRTISTNTLKLYEQSSEIIKSFASINLKKSIIQSYENFIEYFNDPNEIIDYTYIWDFVTKPKEQGGVLFEEGINLLLFSNPNDDITNKIELVCPTNHYSDDFYNERRRTLMIYGKDGFFEPICQVYTKSTTKFAIYRFLTGAFWKDHIEWKENTDLAETIRKIQKMLQDSCYYKNGIIDKAKYDFNLNKPSKIIIKELKKIGINKSNIVQVINSNSQVIGLIVNYNDKNIYVPTIYSGLVIDMPYIYINEYTDYLSYEDTKEILTELNVNSSQEIVCKPLKKVVDTNMIVGIITETNQFVPVIPEVYEESSSELEDLPVIINKGLNNVLHTDKELMVSNEIDEERLLLIKKIDMENNFYNLFRNTFKVIINYDSNKERKKNIEDAINDITNTYKAKMNYLQKQIQTILRGSIKFTEMSDLSTIEDYIDMENCLGLTKGDCKTKQHCFVKKNAYGVCGLLLPRTNLYNGSNNSKFYIKKLADQIIRYNKIRKYLFTPRAFLSFQRVNYKIDNDEVVVLEEILLEQYLKDIKLAEQNNYIKTKKIYDLVKSEKIISSKYIDNCIVINNNIKNIKLSNLVKKLVNIPNETKEDSKKNKLSITEYLNTSSCAFRFIEYIINKEVEESISITQLKEVLIDFYLNANFPNELIPYGRGSDDNNWSFFSIVQWYSFQTIHTENVHKQPMNKKNVFISDIIMRDNYMPTELDLIVLLDHYQISCIIKPTNRGFAMAPDFLKMNMGNNEDKKYVIVTYVNKNKRKVPTKNITSTISFGLLTYDNNESIPIENLNRKNIIKSITLNSFVEAFIDSRYTFQTKTKESKKKKSVKKLGKKKMPSK</sequence>
<organism evidence="2">
    <name type="scientific">viral metagenome</name>
    <dbReference type="NCBI Taxonomy" id="1070528"/>
    <lineage>
        <taxon>unclassified sequences</taxon>
        <taxon>metagenomes</taxon>
        <taxon>organismal metagenomes</taxon>
    </lineage>
</organism>
<feature type="region of interest" description="Disordered" evidence="1">
    <location>
        <begin position="698"/>
        <end position="896"/>
    </location>
</feature>
<feature type="compositionally biased region" description="Polar residues" evidence="1">
    <location>
        <begin position="778"/>
        <end position="792"/>
    </location>
</feature>
<accession>A0A6C0KDB4</accession>
<feature type="compositionally biased region" description="Polar residues" evidence="1">
    <location>
        <begin position="800"/>
        <end position="814"/>
    </location>
</feature>
<proteinExistence type="predicted"/>